<evidence type="ECO:0000313" key="9">
    <source>
        <dbReference type="Proteomes" id="UP001302274"/>
    </source>
</evidence>
<keyword evidence="9" id="KW-1185">Reference proteome</keyword>
<feature type="chain" id="PRO_5045608525" evidence="7">
    <location>
        <begin position="21"/>
        <end position="262"/>
    </location>
</feature>
<proteinExistence type="inferred from homology"/>
<evidence type="ECO:0000256" key="1">
    <source>
        <dbReference type="ARBA" id="ARBA00004635"/>
    </source>
</evidence>
<sequence>MKKFLVLSLMSLLSITPAMSATAEKVIGATVGDFADLSRESLKPLLEKKGYKIRIVEFTDYVQPNIALAEGSLDLNIFQHRPYLEQFAREKGLDLRPIAEVPTAPLGIYAGKLKSLAAVKDGSTVAMPNDPTNLARALLLLADLNWISLPKKIDPFKVSPLDIVKNPKNLKIVQLEAAQIPRSLQDVDYAIINGNYVVSSGMSLTSKLAPEKSNAYINWAVVRSKDAQSDFAKAVIEALNSKEFQAYAKNKFKGYKYPSTWK</sequence>
<evidence type="ECO:0000256" key="2">
    <source>
        <dbReference type="ARBA" id="ARBA00008973"/>
    </source>
</evidence>
<evidence type="ECO:0000256" key="5">
    <source>
        <dbReference type="ARBA" id="ARBA00023139"/>
    </source>
</evidence>
<dbReference type="RefSeq" id="WP_323575280.1">
    <property type="nucleotide sequence ID" value="NZ_JAYGJQ010000001.1"/>
</dbReference>
<dbReference type="PANTHER" id="PTHR30429">
    <property type="entry name" value="D-METHIONINE-BINDING LIPOPROTEIN METQ"/>
    <property type="match status" value="1"/>
</dbReference>
<evidence type="ECO:0000256" key="3">
    <source>
        <dbReference type="ARBA" id="ARBA00022729"/>
    </source>
</evidence>
<dbReference type="PANTHER" id="PTHR30429:SF0">
    <property type="entry name" value="METHIONINE-BINDING LIPOPROTEIN METQ"/>
    <property type="match status" value="1"/>
</dbReference>
<evidence type="ECO:0000313" key="8">
    <source>
        <dbReference type="EMBL" id="MEA9355661.1"/>
    </source>
</evidence>
<dbReference type="InterPro" id="IPR004872">
    <property type="entry name" value="Lipoprotein_NlpA"/>
</dbReference>
<reference evidence="8 9" key="1">
    <citation type="submission" date="2023-11" db="EMBL/GenBank/DDBJ databases">
        <title>A Novel Polar Bacteriovorax (B. antarcticus) Isolated from the Biocrust in Antarctica.</title>
        <authorList>
            <person name="Mun W."/>
            <person name="Choi S.Y."/>
            <person name="Mitchell R.J."/>
        </authorList>
    </citation>
    <scope>NUCLEOTIDE SEQUENCE [LARGE SCALE GENOMIC DNA]</scope>
    <source>
        <strain evidence="8 9">PP10</strain>
    </source>
</reference>
<organism evidence="8 9">
    <name type="scientific">Bacteriovorax antarcticus</name>
    <dbReference type="NCBI Taxonomy" id="3088717"/>
    <lineage>
        <taxon>Bacteria</taxon>
        <taxon>Pseudomonadati</taxon>
        <taxon>Bdellovibrionota</taxon>
        <taxon>Bacteriovoracia</taxon>
        <taxon>Bacteriovoracales</taxon>
        <taxon>Bacteriovoracaceae</taxon>
        <taxon>Bacteriovorax</taxon>
    </lineage>
</organism>
<gene>
    <name evidence="8" type="ORF">SHI21_05600</name>
</gene>
<accession>A0ABU5VRH9</accession>
<keyword evidence="5" id="KW-0564">Palmitate</keyword>
<dbReference type="Proteomes" id="UP001302274">
    <property type="component" value="Unassembled WGS sequence"/>
</dbReference>
<evidence type="ECO:0000256" key="6">
    <source>
        <dbReference type="ARBA" id="ARBA00023288"/>
    </source>
</evidence>
<name>A0ABU5VRH9_9BACT</name>
<comment type="similarity">
    <text evidence="2">Belongs to the NlpA lipoprotein family.</text>
</comment>
<dbReference type="EMBL" id="JAYGJQ010000001">
    <property type="protein sequence ID" value="MEA9355661.1"/>
    <property type="molecule type" value="Genomic_DNA"/>
</dbReference>
<feature type="signal peptide" evidence="7">
    <location>
        <begin position="1"/>
        <end position="20"/>
    </location>
</feature>
<keyword evidence="4" id="KW-0472">Membrane</keyword>
<evidence type="ECO:0000256" key="7">
    <source>
        <dbReference type="SAM" id="SignalP"/>
    </source>
</evidence>
<dbReference type="SUPFAM" id="SSF53850">
    <property type="entry name" value="Periplasmic binding protein-like II"/>
    <property type="match status" value="1"/>
</dbReference>
<comment type="caution">
    <text evidence="8">The sequence shown here is derived from an EMBL/GenBank/DDBJ whole genome shotgun (WGS) entry which is preliminary data.</text>
</comment>
<dbReference type="Pfam" id="PF03180">
    <property type="entry name" value="Lipoprotein_9"/>
    <property type="match status" value="1"/>
</dbReference>
<keyword evidence="3 7" id="KW-0732">Signal</keyword>
<evidence type="ECO:0000256" key="4">
    <source>
        <dbReference type="ARBA" id="ARBA00023136"/>
    </source>
</evidence>
<keyword evidence="6" id="KW-0449">Lipoprotein</keyword>
<protein>
    <submittedName>
        <fullName evidence="8">MetQ/NlpA family ABC transporter substrate-binding protein</fullName>
    </submittedName>
</protein>
<dbReference type="Gene3D" id="3.40.190.10">
    <property type="entry name" value="Periplasmic binding protein-like II"/>
    <property type="match status" value="2"/>
</dbReference>
<comment type="subcellular location">
    <subcellularLocation>
        <location evidence="1">Membrane</location>
        <topology evidence="1">Lipid-anchor</topology>
    </subcellularLocation>
</comment>
<dbReference type="PIRSF" id="PIRSF002854">
    <property type="entry name" value="MetQ"/>
    <property type="match status" value="1"/>
</dbReference>